<dbReference type="GO" id="GO:0009523">
    <property type="term" value="C:photosystem II"/>
    <property type="evidence" value="ECO:0007669"/>
    <property type="project" value="UniProtKB-KW"/>
</dbReference>
<dbReference type="RefSeq" id="WP_236591049.1">
    <property type="nucleotide sequence ID" value="NZ_AP014546.1"/>
</dbReference>
<dbReference type="InterPro" id="IPR015943">
    <property type="entry name" value="WD40/YVTN_repeat-like_dom_sf"/>
</dbReference>
<keyword evidence="5" id="KW-1185">Reference proteome</keyword>
<dbReference type="EMBL" id="AP014546">
    <property type="protein sequence ID" value="BBB28633.1"/>
    <property type="molecule type" value="Genomic_DNA"/>
</dbReference>
<dbReference type="KEGG" id="njp:NEJAP_0676"/>
<organism evidence="4 5">
    <name type="scientific">Neptunomonas japonica JAMM 1380</name>
    <dbReference type="NCBI Taxonomy" id="1441457"/>
    <lineage>
        <taxon>Bacteria</taxon>
        <taxon>Pseudomonadati</taxon>
        <taxon>Pseudomonadota</taxon>
        <taxon>Gammaproteobacteria</taxon>
        <taxon>Oceanospirillales</taxon>
        <taxon>Oceanospirillaceae</taxon>
        <taxon>Neptunomonas</taxon>
    </lineage>
</organism>
<dbReference type="Gene3D" id="2.130.10.10">
    <property type="entry name" value="YVTN repeat-like/Quinoprotein amine dehydrogenase"/>
    <property type="match status" value="1"/>
</dbReference>
<proteinExistence type="predicted"/>
<dbReference type="Proteomes" id="UP000595332">
    <property type="component" value="Chromosome"/>
</dbReference>
<protein>
    <submittedName>
        <fullName evidence="4">Glycosyl hydrolase family protein</fullName>
    </submittedName>
</protein>
<reference evidence="4 5" key="1">
    <citation type="journal article" date="2008" name="Int. J. Syst. Evol. Microbiol.">
        <title>Neptunomonas japonica sp. nov., an Osedax japonicus symbiont-like bacterium isolated from sediment adjacent to sperm whale carcasses off Kagoshima, Japan.</title>
        <authorList>
            <person name="Miyazaki M."/>
            <person name="Nogi Y."/>
            <person name="Fujiwara Y."/>
            <person name="Kawato M."/>
            <person name="Kubokawa K."/>
            <person name="Horikoshi K."/>
        </authorList>
    </citation>
    <scope>NUCLEOTIDE SEQUENCE [LARGE SCALE GENOMIC DNA]</scope>
    <source>
        <strain evidence="4 5">JAMM 1380</strain>
    </source>
</reference>
<keyword evidence="4" id="KW-0378">Hydrolase</keyword>
<evidence type="ECO:0000256" key="1">
    <source>
        <dbReference type="ARBA" id="ARBA00022531"/>
    </source>
</evidence>
<name>A0A7R6PSE8_9GAMM</name>
<dbReference type="Pfam" id="PF14870">
    <property type="entry name" value="PSII_BNR"/>
    <property type="match status" value="1"/>
</dbReference>
<evidence type="ECO:0000259" key="3">
    <source>
        <dbReference type="Pfam" id="PF14870"/>
    </source>
</evidence>
<dbReference type="PROSITE" id="PS51257">
    <property type="entry name" value="PROKAR_LIPOPROTEIN"/>
    <property type="match status" value="1"/>
</dbReference>
<keyword evidence="2" id="KW-0604">Photosystem II</keyword>
<dbReference type="SUPFAM" id="SSF110296">
    <property type="entry name" value="Oligoxyloglucan reducing end-specific cellobiohydrolase"/>
    <property type="match status" value="1"/>
</dbReference>
<keyword evidence="1" id="KW-0602">Photosynthesis</keyword>
<dbReference type="AlphaFoldDB" id="A0A7R6PSE8"/>
<evidence type="ECO:0000313" key="4">
    <source>
        <dbReference type="EMBL" id="BBB28633.1"/>
    </source>
</evidence>
<dbReference type="GO" id="GO:0016787">
    <property type="term" value="F:hydrolase activity"/>
    <property type="evidence" value="ECO:0007669"/>
    <property type="project" value="UniProtKB-KW"/>
</dbReference>
<gene>
    <name evidence="4" type="ORF">NEJAP_0676</name>
</gene>
<dbReference type="InterPro" id="IPR028203">
    <property type="entry name" value="PSII_CF48-like_dom"/>
</dbReference>
<evidence type="ECO:0000313" key="5">
    <source>
        <dbReference type="Proteomes" id="UP000595332"/>
    </source>
</evidence>
<sequence length="323" mass="35265">MYPEQRKHKHLFVLMALIPFALVGCEAPLNLESVDKETSQPVRRTDQLQAIASNDQVMIVVGNNGLVLTTAKGELQWQRHQLISQPNLIDVESCPDQSFIALSFEKQIWRTNDNGQQWQMINLGTQENMLDLACASDGSYWVAGSFSSILSSHDGGESWKESSFNEDAMLTSIQFVTNQVAYATGEFGMVVRSDDAGASWKLLEPLPNEFYPQATLFKSNEEGWVVGLDGVVMHTSNAGKSWQVQPTPVAAPLYGLHLGKAGLYALGENATVLQEKNGRWVSVTSPSVSAYLRAAETVGDQLLVAGGNGTLLALNSKKNSNSE</sequence>
<feature type="domain" description="Photosynthesis system II assembly factor Ycf48/Hcf136-like" evidence="3">
    <location>
        <begin position="115"/>
        <end position="203"/>
    </location>
</feature>
<dbReference type="PANTHER" id="PTHR47199:SF2">
    <property type="entry name" value="PHOTOSYSTEM II STABILITY_ASSEMBLY FACTOR HCF136, CHLOROPLASTIC"/>
    <property type="match status" value="1"/>
</dbReference>
<dbReference type="GO" id="GO:0015979">
    <property type="term" value="P:photosynthesis"/>
    <property type="evidence" value="ECO:0007669"/>
    <property type="project" value="UniProtKB-KW"/>
</dbReference>
<dbReference type="PANTHER" id="PTHR47199">
    <property type="entry name" value="PHOTOSYSTEM II STABILITY/ASSEMBLY FACTOR HCF136, CHLOROPLASTIC"/>
    <property type="match status" value="1"/>
</dbReference>
<accession>A0A7R6PSE8</accession>
<evidence type="ECO:0000256" key="2">
    <source>
        <dbReference type="ARBA" id="ARBA00023276"/>
    </source>
</evidence>